<feature type="transmembrane region" description="Helical" evidence="1">
    <location>
        <begin position="72"/>
        <end position="93"/>
    </location>
</feature>
<evidence type="ECO:0000313" key="2">
    <source>
        <dbReference type="EMBL" id="GET35582.1"/>
    </source>
</evidence>
<keyword evidence="1" id="KW-0472">Membrane</keyword>
<reference evidence="2" key="1">
    <citation type="submission" date="2019-10" db="EMBL/GenBank/DDBJ databases">
        <title>Draft genome sequece of Microseira wollei NIES-4236.</title>
        <authorList>
            <person name="Yamaguchi H."/>
            <person name="Suzuki S."/>
            <person name="Kawachi M."/>
        </authorList>
    </citation>
    <scope>NUCLEOTIDE SEQUENCE</scope>
    <source>
        <strain evidence="2">NIES-4236</strain>
    </source>
</reference>
<organism evidence="2 3">
    <name type="scientific">Microseira wollei NIES-4236</name>
    <dbReference type="NCBI Taxonomy" id="2530354"/>
    <lineage>
        <taxon>Bacteria</taxon>
        <taxon>Bacillati</taxon>
        <taxon>Cyanobacteriota</taxon>
        <taxon>Cyanophyceae</taxon>
        <taxon>Oscillatoriophycideae</taxon>
        <taxon>Aerosakkonematales</taxon>
        <taxon>Aerosakkonemataceae</taxon>
        <taxon>Microseira</taxon>
    </lineage>
</organism>
<dbReference type="EMBL" id="BLAY01000002">
    <property type="protein sequence ID" value="GET35582.1"/>
    <property type="molecule type" value="Genomic_DNA"/>
</dbReference>
<proteinExistence type="predicted"/>
<name>A0AAV3WYZ0_9CYAN</name>
<accession>A0AAV3WYZ0</accession>
<feature type="transmembrane region" description="Helical" evidence="1">
    <location>
        <begin position="31"/>
        <end position="52"/>
    </location>
</feature>
<evidence type="ECO:0000256" key="1">
    <source>
        <dbReference type="SAM" id="Phobius"/>
    </source>
</evidence>
<dbReference type="Proteomes" id="UP001050975">
    <property type="component" value="Unassembled WGS sequence"/>
</dbReference>
<keyword evidence="1" id="KW-1133">Transmembrane helix</keyword>
<feature type="transmembrane region" description="Helical" evidence="1">
    <location>
        <begin position="413"/>
        <end position="431"/>
    </location>
</feature>
<keyword evidence="3" id="KW-1185">Reference proteome</keyword>
<feature type="transmembrane region" description="Helical" evidence="1">
    <location>
        <begin position="364"/>
        <end position="382"/>
    </location>
</feature>
<feature type="transmembrane region" description="Helical" evidence="1">
    <location>
        <begin position="338"/>
        <end position="357"/>
    </location>
</feature>
<gene>
    <name evidence="2" type="ORF">MiSe_03240</name>
</gene>
<evidence type="ECO:0000313" key="3">
    <source>
        <dbReference type="Proteomes" id="UP001050975"/>
    </source>
</evidence>
<protein>
    <submittedName>
        <fullName evidence="2">Uncharacterized protein</fullName>
    </submittedName>
</protein>
<comment type="caution">
    <text evidence="2">The sequence shown here is derived from an EMBL/GenBank/DDBJ whole genome shotgun (WGS) entry which is preliminary data.</text>
</comment>
<feature type="transmembrane region" description="Helical" evidence="1">
    <location>
        <begin position="437"/>
        <end position="456"/>
    </location>
</feature>
<feature type="transmembrane region" description="Helical" evidence="1">
    <location>
        <begin position="388"/>
        <end position="406"/>
    </location>
</feature>
<keyword evidence="1" id="KW-0812">Transmembrane</keyword>
<dbReference type="RefSeq" id="WP_226573355.1">
    <property type="nucleotide sequence ID" value="NZ_BLAY01000002.1"/>
</dbReference>
<sequence>MVDLAQGIPGLPDLTQATQLIEFGKQLLRTFLILTGLVGLLGIAIALLSFSLRRDEPEQAIFIGEWLFRYSVLLRGLQHTALILILLVGGFFLCSTLSTRYHFWEQARVAKVAETVAGERLEQPAPQVRYIIGAPYTYNTQVGDRLVRVQEKRAINRFLALTGSQIEVKIDQVPDPQKQGRAIYLLDFSADYQATNRLNQAENFFFEISPPNGYSLLQNFKVERNGTRLQPKNPGEYSFPFRLQPNEKTRFRVTYKAQGAPRWVYNASEQLLSNFRLSVLANFPAADFASGIVPTESKEEAKGTRFTWVFDDNVSVLNPFGVFTAIKPAQNTGILPRLLILAPALFLWWLLLLYLSLPMSLRDVAIAGATFFACILALTYLSRFVNAQIAWTGISLVLLALAWGLGSNRRVHLAAVICTIAGAILPVLGLLVTYSGLTLSLAGLLSVIWLAVRHWYNLYPLTSGYSSTRSE</sequence>
<dbReference type="AlphaFoldDB" id="A0AAV3WYZ0"/>